<dbReference type="KEGG" id="rue:DT065_02845"/>
<dbReference type="GO" id="GO:0003924">
    <property type="term" value="F:GTPase activity"/>
    <property type="evidence" value="ECO:0007669"/>
    <property type="project" value="UniProtKB-UniRule"/>
</dbReference>
<keyword evidence="1 6" id="KW-0963">Cytoplasm</keyword>
<feature type="binding site" evidence="8">
    <location>
        <position position="214"/>
    </location>
    <ligand>
        <name>Mg(2+)</name>
        <dbReference type="ChEBI" id="CHEBI:18420"/>
    </ligand>
</feature>
<dbReference type="Gene3D" id="6.10.250.2860">
    <property type="match status" value="1"/>
</dbReference>
<feature type="binding site" evidence="7">
    <location>
        <begin position="207"/>
        <end position="214"/>
    </location>
    <ligand>
        <name>GTP</name>
        <dbReference type="ChEBI" id="CHEBI:37565"/>
    </ligand>
</feature>
<dbReference type="Pfam" id="PF01926">
    <property type="entry name" value="MMR_HSR1"/>
    <property type="match status" value="1"/>
</dbReference>
<comment type="subunit">
    <text evidence="6">Monomer. Associates with the 50S ribosomal subunit.</text>
</comment>
<feature type="binding site" evidence="7">
    <location>
        <begin position="254"/>
        <end position="257"/>
    </location>
    <ligand>
        <name>GTP</name>
        <dbReference type="ChEBI" id="CHEBI:37565"/>
    </ligand>
</feature>
<dbReference type="Gene3D" id="3.40.50.300">
    <property type="entry name" value="P-loop containing nucleotide triphosphate hydrolases"/>
    <property type="match status" value="1"/>
</dbReference>
<evidence type="ECO:0000256" key="4">
    <source>
        <dbReference type="ARBA" id="ARBA00022842"/>
    </source>
</evidence>
<feature type="binding site" evidence="7">
    <location>
        <begin position="232"/>
        <end position="236"/>
    </location>
    <ligand>
        <name>GTP</name>
        <dbReference type="ChEBI" id="CHEBI:37565"/>
    </ligand>
</feature>
<dbReference type="Proteomes" id="UP000252100">
    <property type="component" value="Chromosome"/>
</dbReference>
<dbReference type="GO" id="GO:0043022">
    <property type="term" value="F:ribosome binding"/>
    <property type="evidence" value="ECO:0007669"/>
    <property type="project" value="TreeGrafter"/>
</dbReference>
<dbReference type="InterPro" id="IPR025121">
    <property type="entry name" value="GTPase_HflX_N"/>
</dbReference>
<dbReference type="InterPro" id="IPR016496">
    <property type="entry name" value="GTPase_HflX"/>
</dbReference>
<keyword evidence="2 8" id="KW-0479">Metal-binding</keyword>
<dbReference type="PANTHER" id="PTHR10229:SF0">
    <property type="entry name" value="GTP-BINDING PROTEIN 6-RELATED"/>
    <property type="match status" value="1"/>
</dbReference>
<dbReference type="NCBIfam" id="TIGR03156">
    <property type="entry name" value="GTP_HflX"/>
    <property type="match status" value="1"/>
</dbReference>
<evidence type="ECO:0000256" key="5">
    <source>
        <dbReference type="ARBA" id="ARBA00023134"/>
    </source>
</evidence>
<dbReference type="InterPro" id="IPR042108">
    <property type="entry name" value="GTPase_HflX_N_sf"/>
</dbReference>
<organism evidence="11 12">
    <name type="scientific">Salicibibacter kimchii</name>
    <dbReference type="NCBI Taxonomy" id="2099786"/>
    <lineage>
        <taxon>Bacteria</taxon>
        <taxon>Bacillati</taxon>
        <taxon>Bacillota</taxon>
        <taxon>Bacilli</taxon>
        <taxon>Bacillales</taxon>
        <taxon>Bacillaceae</taxon>
        <taxon>Salicibibacter</taxon>
    </lineage>
</organism>
<sequence length="427" mass="47586">MAWRVRALERVIVTAVISEKETEAEAYASMEELKSLVTTAGGTVMATTVQNRPTPDVSTYVGKGKADEIEALVDTWEADVVVVNGELSPRQGQSLSARTSARVIDRTQLILDIFADRAQTKEGRIQVELAQLTYLLPRLRGQGHALSRLGGGIGTRGPGETKLETDRRHIQRRMDELKKDLRRIRKHRTTLRKQKEKQKDPQFTLVGYTNAGKTTLLNALTNEEALAEDLLFATLDPLTRALRLPSGLGVRVSDTVGFIRGLPTTLIAAFRATLEEVAGADVLIHVIDATSPEAEVEKQTVMELLDELGAGEIPVITVMNKAESLDRDMVPAVSAARPRLYISAREDKNIDDLQTVMEEELIKQMSFYSISIPASEGRRLYAIRKSTIVREESFDEENERYKLQGYAFDHHPQIAANKENDKKEDHS</sequence>
<dbReference type="Pfam" id="PF16360">
    <property type="entry name" value="GTP-bdg_M"/>
    <property type="match status" value="1"/>
</dbReference>
<feature type="domain" description="Hflx-type G" evidence="10">
    <location>
        <begin position="201"/>
        <end position="365"/>
    </location>
</feature>
<dbReference type="GO" id="GO:0046872">
    <property type="term" value="F:metal ion binding"/>
    <property type="evidence" value="ECO:0007669"/>
    <property type="project" value="UniProtKB-KW"/>
</dbReference>
<evidence type="ECO:0000256" key="8">
    <source>
        <dbReference type="PIRSR" id="PIRSR006809-2"/>
    </source>
</evidence>
<dbReference type="EMBL" id="CP031092">
    <property type="protein sequence ID" value="AXF55054.1"/>
    <property type="molecule type" value="Genomic_DNA"/>
</dbReference>
<dbReference type="OrthoDB" id="9812272at2"/>
<evidence type="ECO:0000256" key="7">
    <source>
        <dbReference type="PIRSR" id="PIRSR006809-1"/>
    </source>
</evidence>
<keyword evidence="3 6" id="KW-0547">Nucleotide-binding</keyword>
<dbReference type="SUPFAM" id="SSF52540">
    <property type="entry name" value="P-loop containing nucleoside triphosphate hydrolases"/>
    <property type="match status" value="1"/>
</dbReference>
<feature type="binding site" evidence="8">
    <location>
        <position position="234"/>
    </location>
    <ligand>
        <name>Mg(2+)</name>
        <dbReference type="ChEBI" id="CHEBI:18420"/>
    </ligand>
</feature>
<gene>
    <name evidence="6 11" type="primary">hflX</name>
    <name evidence="11" type="ORF">DT065_02845</name>
</gene>
<dbReference type="FunFam" id="3.40.50.11060:FF:000001">
    <property type="entry name" value="GTPase HflX"/>
    <property type="match status" value="1"/>
</dbReference>
<dbReference type="AlphaFoldDB" id="A0A345BVS3"/>
<dbReference type="InterPro" id="IPR032305">
    <property type="entry name" value="GTP-bd_M"/>
</dbReference>
<evidence type="ECO:0000313" key="11">
    <source>
        <dbReference type="EMBL" id="AXF55054.1"/>
    </source>
</evidence>
<dbReference type="Pfam" id="PF13167">
    <property type="entry name" value="GTP-bdg_N"/>
    <property type="match status" value="1"/>
</dbReference>
<evidence type="ECO:0000256" key="3">
    <source>
        <dbReference type="ARBA" id="ARBA00022741"/>
    </source>
</evidence>
<comment type="function">
    <text evidence="6">GTPase that associates with the 50S ribosomal subunit and may have a role during protein synthesis or ribosome biogenesis.</text>
</comment>
<dbReference type="PRINTS" id="PR00326">
    <property type="entry name" value="GTP1OBG"/>
</dbReference>
<evidence type="ECO:0000313" key="12">
    <source>
        <dbReference type="Proteomes" id="UP000252100"/>
    </source>
</evidence>
<dbReference type="HAMAP" id="MF_00900">
    <property type="entry name" value="GTPase_HflX"/>
    <property type="match status" value="1"/>
</dbReference>
<dbReference type="PROSITE" id="PS51705">
    <property type="entry name" value="G_HFLX"/>
    <property type="match status" value="1"/>
</dbReference>
<comment type="cofactor">
    <cofactor evidence="8">
        <name>Mg(2+)</name>
        <dbReference type="ChEBI" id="CHEBI:18420"/>
    </cofactor>
</comment>
<proteinExistence type="inferred from homology"/>
<evidence type="ECO:0000256" key="2">
    <source>
        <dbReference type="ARBA" id="ARBA00022723"/>
    </source>
</evidence>
<dbReference type="InterPro" id="IPR006073">
    <property type="entry name" value="GTP-bd"/>
</dbReference>
<keyword evidence="12" id="KW-1185">Reference proteome</keyword>
<dbReference type="InterPro" id="IPR027417">
    <property type="entry name" value="P-loop_NTPase"/>
</dbReference>
<comment type="similarity">
    <text evidence="6">Belongs to the TRAFAC class OBG-HflX-like GTPase superfamily. HflX GTPase family.</text>
</comment>
<keyword evidence="5 6" id="KW-0342">GTP-binding</keyword>
<evidence type="ECO:0000259" key="10">
    <source>
        <dbReference type="PROSITE" id="PS51705"/>
    </source>
</evidence>
<dbReference type="GO" id="GO:0005525">
    <property type="term" value="F:GTP binding"/>
    <property type="evidence" value="ECO:0007669"/>
    <property type="project" value="UniProtKB-UniRule"/>
</dbReference>
<protein>
    <recommendedName>
        <fullName evidence="6">GTPase HflX</fullName>
    </recommendedName>
    <alternativeName>
        <fullName evidence="6">GTP-binding protein HflX</fullName>
    </alternativeName>
</protein>
<dbReference type="InterPro" id="IPR030394">
    <property type="entry name" value="G_HFLX_dom"/>
</dbReference>
<feature type="compositionally biased region" description="Basic and acidic residues" evidence="9">
    <location>
        <begin position="159"/>
        <end position="168"/>
    </location>
</feature>
<accession>A0A345BVS3</accession>
<evidence type="ECO:0000256" key="1">
    <source>
        <dbReference type="ARBA" id="ARBA00022490"/>
    </source>
</evidence>
<dbReference type="PANTHER" id="PTHR10229">
    <property type="entry name" value="GTP-BINDING PROTEIN HFLX"/>
    <property type="match status" value="1"/>
</dbReference>
<feature type="binding site" evidence="7">
    <location>
        <begin position="343"/>
        <end position="345"/>
    </location>
    <ligand>
        <name>GTP</name>
        <dbReference type="ChEBI" id="CHEBI:37565"/>
    </ligand>
</feature>
<evidence type="ECO:0000256" key="6">
    <source>
        <dbReference type="HAMAP-Rule" id="MF_00900"/>
    </source>
</evidence>
<dbReference type="PIRSF" id="PIRSF006809">
    <property type="entry name" value="GTP-binding_hflX_prd"/>
    <property type="match status" value="1"/>
</dbReference>
<dbReference type="Gene3D" id="3.40.50.11060">
    <property type="entry name" value="GTPase HflX, N-terminal domain"/>
    <property type="match status" value="1"/>
</dbReference>
<name>A0A345BVS3_9BACI</name>
<feature type="region of interest" description="Disordered" evidence="9">
    <location>
        <begin position="147"/>
        <end position="168"/>
    </location>
</feature>
<evidence type="ECO:0000256" key="9">
    <source>
        <dbReference type="SAM" id="MobiDB-lite"/>
    </source>
</evidence>
<reference evidence="11 12" key="1">
    <citation type="journal article" date="2018" name="J. Microbiol.">
        <title>Salicibibacter kimchii gen. nov., sp. nov., a moderately halophilic and alkalitolerant bacterium in the family Bacillaceae, isolated from kimchi.</title>
        <authorList>
            <person name="Jang J.Y."/>
            <person name="Oh Y.J."/>
            <person name="Lim S.K."/>
            <person name="Park H.K."/>
            <person name="Lee C."/>
            <person name="Kim J.Y."/>
            <person name="Lee M.A."/>
            <person name="Choi H.J."/>
        </authorList>
    </citation>
    <scope>NUCLEOTIDE SEQUENCE [LARGE SCALE GENOMIC DNA]</scope>
    <source>
        <strain evidence="11 12">NKC1-1</strain>
    </source>
</reference>
<keyword evidence="4 8" id="KW-0460">Magnesium</keyword>
<dbReference type="CDD" id="cd01878">
    <property type="entry name" value="HflX"/>
    <property type="match status" value="1"/>
</dbReference>
<dbReference type="GO" id="GO:0005737">
    <property type="term" value="C:cytoplasm"/>
    <property type="evidence" value="ECO:0007669"/>
    <property type="project" value="UniProtKB-SubCell"/>
</dbReference>
<feature type="region of interest" description="Disordered" evidence="9">
    <location>
        <begin position="408"/>
        <end position="427"/>
    </location>
</feature>
<comment type="subcellular location">
    <subcellularLocation>
        <location evidence="6">Cytoplasm</location>
    </subcellularLocation>
    <text evidence="6">May associate with membranes.</text>
</comment>